<organism evidence="2 3">
    <name type="scientific">Archangium gephyra</name>
    <dbReference type="NCBI Taxonomy" id="48"/>
    <lineage>
        <taxon>Bacteria</taxon>
        <taxon>Pseudomonadati</taxon>
        <taxon>Myxococcota</taxon>
        <taxon>Myxococcia</taxon>
        <taxon>Myxococcales</taxon>
        <taxon>Cystobacterineae</taxon>
        <taxon>Archangiaceae</taxon>
        <taxon>Archangium</taxon>
    </lineage>
</organism>
<keyword evidence="1" id="KW-0472">Membrane</keyword>
<dbReference type="Proteomes" id="UP000249061">
    <property type="component" value="Unassembled WGS sequence"/>
</dbReference>
<feature type="transmembrane region" description="Helical" evidence="1">
    <location>
        <begin position="46"/>
        <end position="66"/>
    </location>
</feature>
<name>A0A2W5T5W7_9BACT</name>
<keyword evidence="1" id="KW-1133">Transmembrane helix</keyword>
<evidence type="ECO:0000313" key="3">
    <source>
        <dbReference type="Proteomes" id="UP000249061"/>
    </source>
</evidence>
<reference evidence="2 3" key="1">
    <citation type="submission" date="2017-08" db="EMBL/GenBank/DDBJ databases">
        <title>Infants hospitalized years apart are colonized by the same room-sourced microbial strains.</title>
        <authorList>
            <person name="Brooks B."/>
            <person name="Olm M.R."/>
            <person name="Firek B.A."/>
            <person name="Baker R."/>
            <person name="Thomas B.C."/>
            <person name="Morowitz M.J."/>
            <person name="Banfield J.F."/>
        </authorList>
    </citation>
    <scope>NUCLEOTIDE SEQUENCE [LARGE SCALE GENOMIC DNA]</scope>
    <source>
        <strain evidence="2">S2_003_000_R2_14</strain>
    </source>
</reference>
<sequence length="205" mass="21998">MLPVVALVLSVVGLCAPPISLISLGLGVYCFVRARKEAAWAPRKQISQMTMVVSGVGLAVFALIVLPRIKELPARRQQVACREGLSLLYAQQQELKRTNGRYTTQVVELAKKPEAGAQLYRLDGNGPLAAVGLAANVNGIDEHIPQLVRDAVGLKDGQLTMLCAAQLDADATVDVWTISTFERTGDNGAKIPAGLPWLDVDDVTR</sequence>
<evidence type="ECO:0008006" key="4">
    <source>
        <dbReference type="Google" id="ProtNLM"/>
    </source>
</evidence>
<dbReference type="EMBL" id="QFQP01000021">
    <property type="protein sequence ID" value="PZR09317.1"/>
    <property type="molecule type" value="Genomic_DNA"/>
</dbReference>
<evidence type="ECO:0000256" key="1">
    <source>
        <dbReference type="SAM" id="Phobius"/>
    </source>
</evidence>
<evidence type="ECO:0000313" key="2">
    <source>
        <dbReference type="EMBL" id="PZR09317.1"/>
    </source>
</evidence>
<comment type="caution">
    <text evidence="2">The sequence shown here is derived from an EMBL/GenBank/DDBJ whole genome shotgun (WGS) entry which is preliminary data.</text>
</comment>
<gene>
    <name evidence="2" type="ORF">DI536_22305</name>
</gene>
<keyword evidence="1" id="KW-0812">Transmembrane</keyword>
<accession>A0A2W5T5W7</accession>
<protein>
    <recommendedName>
        <fullName evidence="4">Pilin</fullName>
    </recommendedName>
</protein>
<dbReference type="AlphaFoldDB" id="A0A2W5T5W7"/>
<proteinExistence type="predicted"/>